<proteinExistence type="predicted"/>
<gene>
    <name evidence="1" type="ORF">Sipo8835_04240</name>
</gene>
<sequence>MKSVITAIDEVSPDNQLRCSMHTRPSPHCSGPVVAVVTFNDAGGKDNHWNVCRWWLTNHPDAVAFQGQ</sequence>
<reference evidence="1 2" key="1">
    <citation type="submission" date="2019-03" db="EMBL/GenBank/DDBJ databases">
        <title>Comparative genomic analyses of the sweetpotato soil rot pathogen, Streptomyces ipomoeae.</title>
        <authorList>
            <person name="Ruschel Soares N."/>
            <person name="Badger J.H."/>
            <person name="Huguet-Tapia J.C."/>
            <person name="Clark C.A."/>
            <person name="Pettis G.S."/>
        </authorList>
    </citation>
    <scope>NUCLEOTIDE SEQUENCE [LARGE SCALE GENOMIC DNA]</scope>
    <source>
        <strain evidence="1 2">88-35</strain>
    </source>
</reference>
<dbReference type="EMBL" id="SPAZ01000044">
    <property type="protein sequence ID" value="TQE38559.1"/>
    <property type="molecule type" value="Genomic_DNA"/>
</dbReference>
<evidence type="ECO:0000313" key="2">
    <source>
        <dbReference type="Proteomes" id="UP000318720"/>
    </source>
</evidence>
<evidence type="ECO:0000313" key="1">
    <source>
        <dbReference type="EMBL" id="TQE38559.1"/>
    </source>
</evidence>
<dbReference type="RefSeq" id="WP_141580794.1">
    <property type="nucleotide sequence ID" value="NZ_SPAZ01000044.1"/>
</dbReference>
<name>A0AAE9B2Q1_9ACTN</name>
<dbReference type="Proteomes" id="UP000318720">
    <property type="component" value="Unassembled WGS sequence"/>
</dbReference>
<organism evidence="1 2">
    <name type="scientific">Streptomyces ipomoeae</name>
    <dbReference type="NCBI Taxonomy" id="103232"/>
    <lineage>
        <taxon>Bacteria</taxon>
        <taxon>Bacillati</taxon>
        <taxon>Actinomycetota</taxon>
        <taxon>Actinomycetes</taxon>
        <taxon>Kitasatosporales</taxon>
        <taxon>Streptomycetaceae</taxon>
        <taxon>Streptomyces</taxon>
    </lineage>
</organism>
<accession>A0AAE9B2Q1</accession>
<dbReference type="AlphaFoldDB" id="A0AAE9B2Q1"/>
<comment type="caution">
    <text evidence="1">The sequence shown here is derived from an EMBL/GenBank/DDBJ whole genome shotgun (WGS) entry which is preliminary data.</text>
</comment>
<protein>
    <submittedName>
        <fullName evidence="1">Uncharacterized protein</fullName>
    </submittedName>
</protein>